<dbReference type="PANTHER" id="PTHR12650:SF15">
    <property type="entry name" value="RIBOSOMAL PROTEIN S30, ISOFORM A"/>
    <property type="match status" value="1"/>
</dbReference>
<keyword evidence="2" id="KW-0689">Ribosomal protein</keyword>
<dbReference type="Pfam" id="PF04758">
    <property type="entry name" value="Ribosomal_S30"/>
    <property type="match status" value="1"/>
</dbReference>
<proteinExistence type="inferred from homology"/>
<dbReference type="EMBL" id="JAAAUY010000099">
    <property type="protein sequence ID" value="KAF9335449.1"/>
    <property type="molecule type" value="Genomic_DNA"/>
</dbReference>
<feature type="region of interest" description="Disordered" evidence="4">
    <location>
        <begin position="150"/>
        <end position="188"/>
    </location>
</feature>
<protein>
    <recommendedName>
        <fullName evidence="7">F-box domain-containing protein</fullName>
    </recommendedName>
</protein>
<dbReference type="GO" id="GO:0006412">
    <property type="term" value="P:translation"/>
    <property type="evidence" value="ECO:0007669"/>
    <property type="project" value="InterPro"/>
</dbReference>
<accession>A0A9P5SS57</accession>
<dbReference type="PANTHER" id="PTHR12650">
    <property type="entry name" value="40S RIBOSOMAL PROTEIN S30/UBIQUITIN-LIKE PROTEIN FUBI"/>
    <property type="match status" value="1"/>
</dbReference>
<feature type="compositionally biased region" description="Pro residues" evidence="4">
    <location>
        <begin position="159"/>
        <end position="169"/>
    </location>
</feature>
<evidence type="ECO:0000256" key="3">
    <source>
        <dbReference type="ARBA" id="ARBA00023274"/>
    </source>
</evidence>
<evidence type="ECO:0000256" key="4">
    <source>
        <dbReference type="SAM" id="MobiDB-lite"/>
    </source>
</evidence>
<sequence length="638" mass="71207">MAEANIHHHTRAPGPVTKLAPEIILHILSFLDYTDHPSRLLPILTLNKLWARLALVLLYEQPVLTMAQCTLLARTLQLQDRIDGKIFWDPSFSPDKACDTEYHLNIDYTRLIKKPCRIVGPIAPTKQDLIQLWEIQLRLWNSPVIKQAQASEPSSPTSLPSPPQSPPLPFDSSKPSSRPSSPSPNKVVMVRRKKKQELPGPTVMLLDQPCVMTDTTEAILGQALGLKLSQLHVQWLLRTPIINLVKSNITTLETFSLTKSPMHPAALLELAHALGDRPEPDKNRGQGLKSLKLEDCPTINRSVLSAFVESCASTLEVLEIREAVRIRVMGDHAIFPLDGPGDWNPESPAVLTDTQHNYLRLGTEEHCVQCGSRGKDQCQEADVENHIEALAIAESSEPSPPTPTPQVDNQVPPLIITAADQNSETRIDLSLLEFAEGCRHLQEICLHRITWLSDQVLAGFRPSPEAGEQRGLRAIEIVDSYYGSSVTIEGLLEICGPRLESLVLDRKSCWRVRPNTDQLPSPLCSECHVRESTLRAIEKNRATGDRILRGLLHKKHGLRLKKLVLMEHWVTSQGKVHGSLARAGKVKSQTPKVAKQEKKKKLTGRAKKRDTYKRRFVNVTNAPGGKRRMNVNPESTKN</sequence>
<feature type="compositionally biased region" description="Basic residues" evidence="4">
    <location>
        <begin position="597"/>
        <end position="616"/>
    </location>
</feature>
<evidence type="ECO:0000313" key="5">
    <source>
        <dbReference type="EMBL" id="KAF9335449.1"/>
    </source>
</evidence>
<keyword evidence="6" id="KW-1185">Reference proteome</keyword>
<feature type="compositionally biased region" description="Low complexity" evidence="4">
    <location>
        <begin position="170"/>
        <end position="184"/>
    </location>
</feature>
<evidence type="ECO:0008006" key="7">
    <source>
        <dbReference type="Google" id="ProtNLM"/>
    </source>
</evidence>
<evidence type="ECO:0000256" key="1">
    <source>
        <dbReference type="ARBA" id="ARBA00008450"/>
    </source>
</evidence>
<evidence type="ECO:0000313" key="6">
    <source>
        <dbReference type="Proteomes" id="UP000696485"/>
    </source>
</evidence>
<organism evidence="5 6">
    <name type="scientific">Podila minutissima</name>
    <dbReference type="NCBI Taxonomy" id="64525"/>
    <lineage>
        <taxon>Eukaryota</taxon>
        <taxon>Fungi</taxon>
        <taxon>Fungi incertae sedis</taxon>
        <taxon>Mucoromycota</taxon>
        <taxon>Mortierellomycotina</taxon>
        <taxon>Mortierellomycetes</taxon>
        <taxon>Mortierellales</taxon>
        <taxon>Mortierellaceae</taxon>
        <taxon>Podila</taxon>
    </lineage>
</organism>
<dbReference type="AlphaFoldDB" id="A0A9P5SS57"/>
<keyword evidence="3" id="KW-0687">Ribonucleoprotein</keyword>
<reference evidence="5" key="1">
    <citation type="journal article" date="2020" name="Fungal Divers.">
        <title>Resolving the Mortierellaceae phylogeny through synthesis of multi-gene phylogenetics and phylogenomics.</title>
        <authorList>
            <person name="Vandepol N."/>
            <person name="Liber J."/>
            <person name="Desiro A."/>
            <person name="Na H."/>
            <person name="Kennedy M."/>
            <person name="Barry K."/>
            <person name="Grigoriev I.V."/>
            <person name="Miller A.N."/>
            <person name="O'Donnell K."/>
            <person name="Stajich J.E."/>
            <person name="Bonito G."/>
        </authorList>
    </citation>
    <scope>NUCLEOTIDE SEQUENCE</scope>
    <source>
        <strain evidence="5">NVP1</strain>
    </source>
</reference>
<name>A0A9P5SS57_9FUNG</name>
<feature type="region of interest" description="Disordered" evidence="4">
    <location>
        <begin position="580"/>
        <end position="638"/>
    </location>
</feature>
<dbReference type="GO" id="GO:0022627">
    <property type="term" value="C:cytosolic small ribosomal subunit"/>
    <property type="evidence" value="ECO:0007669"/>
    <property type="project" value="TreeGrafter"/>
</dbReference>
<comment type="similarity">
    <text evidence="1">Belongs to the eukaryotic ribosomal protein eS30 family.</text>
</comment>
<comment type="caution">
    <text evidence="5">The sequence shown here is derived from an EMBL/GenBank/DDBJ whole genome shotgun (WGS) entry which is preliminary data.</text>
</comment>
<gene>
    <name evidence="5" type="ORF">BG006_011458</name>
</gene>
<dbReference type="GO" id="GO:0003735">
    <property type="term" value="F:structural constituent of ribosome"/>
    <property type="evidence" value="ECO:0007669"/>
    <property type="project" value="InterPro"/>
</dbReference>
<dbReference type="Proteomes" id="UP000696485">
    <property type="component" value="Unassembled WGS sequence"/>
</dbReference>
<evidence type="ECO:0000256" key="2">
    <source>
        <dbReference type="ARBA" id="ARBA00022980"/>
    </source>
</evidence>
<dbReference type="InterPro" id="IPR006846">
    <property type="entry name" value="Ribosomal_eS30"/>
</dbReference>